<name>A0A4R7NHM5_9GAMM</name>
<keyword evidence="2" id="KW-1185">Reference proteome</keyword>
<comment type="caution">
    <text evidence="1">The sequence shown here is derived from an EMBL/GenBank/DDBJ whole genome shotgun (WGS) entry which is preliminary data.</text>
</comment>
<organism evidence="1 2">
    <name type="scientific">Chromohalobacter marismortui</name>
    <dbReference type="NCBI Taxonomy" id="42055"/>
    <lineage>
        <taxon>Bacteria</taxon>
        <taxon>Pseudomonadati</taxon>
        <taxon>Pseudomonadota</taxon>
        <taxon>Gammaproteobacteria</taxon>
        <taxon>Oceanospirillales</taxon>
        <taxon>Halomonadaceae</taxon>
        <taxon>Chromohalobacter</taxon>
    </lineage>
</organism>
<evidence type="ECO:0000313" key="1">
    <source>
        <dbReference type="EMBL" id="TDU20105.1"/>
    </source>
</evidence>
<gene>
    <name evidence="1" type="ORF">C8E00_1074</name>
</gene>
<dbReference type="Proteomes" id="UP000295380">
    <property type="component" value="Unassembled WGS sequence"/>
</dbReference>
<dbReference type="AlphaFoldDB" id="A0A4R7NHM5"/>
<dbReference type="RefSeq" id="WP_133698044.1">
    <property type="nucleotide sequence ID" value="NZ_SOBR01000007.1"/>
</dbReference>
<sequence>MSKDDKFINEALSDIEEATDHEESTLEIVLDEELIEAAKNLQTLLGLSKDVFFNVLSNYGSYCCSKNDFDEDEFPQERSGTTISFSISTESETALEKHVKFSNELITVFGLIKMSQRLL</sequence>
<accession>A0A4R7NHM5</accession>
<dbReference type="EMBL" id="SOBR01000007">
    <property type="protein sequence ID" value="TDU20105.1"/>
    <property type="molecule type" value="Genomic_DNA"/>
</dbReference>
<evidence type="ECO:0000313" key="2">
    <source>
        <dbReference type="Proteomes" id="UP000295380"/>
    </source>
</evidence>
<proteinExistence type="predicted"/>
<reference evidence="1 2" key="1">
    <citation type="submission" date="2019-03" db="EMBL/GenBank/DDBJ databases">
        <title>Genomic Encyclopedia of Type Strains, Phase IV (KMG-IV): sequencing the most valuable type-strain genomes for metagenomic binning, comparative biology and taxonomic classification.</title>
        <authorList>
            <person name="Goeker M."/>
        </authorList>
    </citation>
    <scope>NUCLEOTIDE SEQUENCE [LARGE SCALE GENOMIC DNA]</scope>
    <source>
        <strain evidence="1 2">DSM 6770</strain>
    </source>
</reference>
<protein>
    <submittedName>
        <fullName evidence="1">Uncharacterized protein</fullName>
    </submittedName>
</protein>